<comment type="subunit">
    <text evidence="6">Part of the FGAM synthase complex composed of 1 PurL, 1 PurQ and 2 PurS subunits.</text>
</comment>
<dbReference type="GO" id="GO:0006189">
    <property type="term" value="P:'de novo' IMP biosynthetic process"/>
    <property type="evidence" value="ECO:0007669"/>
    <property type="project" value="UniProtKB-UniRule"/>
</dbReference>
<dbReference type="EC" id="6.3.5.3" evidence="6"/>
<dbReference type="PANTHER" id="PTHR34696:SF1">
    <property type="entry name" value="PHOSPHORIBOSYLFORMYLGLYCINAMIDINE SYNTHASE SUBUNIT PURS"/>
    <property type="match status" value="1"/>
</dbReference>
<evidence type="ECO:0000256" key="6">
    <source>
        <dbReference type="HAMAP-Rule" id="MF_01926"/>
    </source>
</evidence>
<evidence type="ECO:0000256" key="2">
    <source>
        <dbReference type="ARBA" id="ARBA00022598"/>
    </source>
</evidence>
<comment type="similarity">
    <text evidence="6">Belongs to the PurS family.</text>
</comment>
<keyword evidence="5 6" id="KW-0067">ATP-binding</keyword>
<dbReference type="GO" id="GO:0004642">
    <property type="term" value="F:phosphoribosylformylglycinamidine synthase activity"/>
    <property type="evidence" value="ECO:0007669"/>
    <property type="project" value="UniProtKB-UniRule"/>
</dbReference>
<keyword evidence="4 6" id="KW-0658">Purine biosynthesis</keyword>
<keyword evidence="3 6" id="KW-0547">Nucleotide-binding</keyword>
<dbReference type="PANTHER" id="PTHR34696">
    <property type="entry name" value="PHOSPHORIBOSYLFORMYLGLYCINAMIDINE SYNTHASE SUBUNIT PURS"/>
    <property type="match status" value="1"/>
</dbReference>
<organism evidence="7 8">
    <name type="scientific">Vagococcus salmoninarum</name>
    <dbReference type="NCBI Taxonomy" id="2739"/>
    <lineage>
        <taxon>Bacteria</taxon>
        <taxon>Bacillati</taxon>
        <taxon>Bacillota</taxon>
        <taxon>Bacilli</taxon>
        <taxon>Lactobacillales</taxon>
        <taxon>Enterococcaceae</taxon>
        <taxon>Vagococcus</taxon>
    </lineage>
</organism>
<evidence type="ECO:0000256" key="3">
    <source>
        <dbReference type="ARBA" id="ARBA00022741"/>
    </source>
</evidence>
<comment type="function">
    <text evidence="6">Part of the phosphoribosylformylglycinamidine synthase complex involved in the purines biosynthetic pathway. Catalyzes the ATP-dependent conversion of formylglycinamide ribonucleotide (FGAR) and glutamine to yield formylglycinamidine ribonucleotide (FGAM) and glutamate. The FGAM synthase complex is composed of three subunits. PurQ produces an ammonia molecule by converting glutamine to glutamate. PurL transfers the ammonia molecule to FGAR to form FGAM in an ATP-dependent manner. PurS interacts with PurQ and PurL and is thought to assist in the transfer of the ammonia molecule from PurQ to PurL.</text>
</comment>
<dbReference type="NCBIfam" id="TIGR00302">
    <property type="entry name" value="phosphoribosylformylglycinamidine synthase subunit PurS"/>
    <property type="match status" value="1"/>
</dbReference>
<dbReference type="RefSeq" id="WP_126778991.1">
    <property type="nucleotide sequence ID" value="NZ_CAUQJP010000043.1"/>
</dbReference>
<dbReference type="UniPathway" id="UPA00074">
    <property type="reaction ID" value="UER00128"/>
</dbReference>
<dbReference type="OrthoDB" id="9799101at2"/>
<comment type="catalytic activity">
    <reaction evidence="6">
        <text>N(2)-formyl-N(1)-(5-phospho-beta-D-ribosyl)glycinamide + L-glutamine + ATP + H2O = 2-formamido-N(1)-(5-O-phospho-beta-D-ribosyl)acetamidine + L-glutamate + ADP + phosphate + H(+)</text>
        <dbReference type="Rhea" id="RHEA:17129"/>
        <dbReference type="ChEBI" id="CHEBI:15377"/>
        <dbReference type="ChEBI" id="CHEBI:15378"/>
        <dbReference type="ChEBI" id="CHEBI:29985"/>
        <dbReference type="ChEBI" id="CHEBI:30616"/>
        <dbReference type="ChEBI" id="CHEBI:43474"/>
        <dbReference type="ChEBI" id="CHEBI:58359"/>
        <dbReference type="ChEBI" id="CHEBI:147286"/>
        <dbReference type="ChEBI" id="CHEBI:147287"/>
        <dbReference type="ChEBI" id="CHEBI:456216"/>
        <dbReference type="EC" id="6.3.5.3"/>
    </reaction>
</comment>
<evidence type="ECO:0000313" key="7">
    <source>
        <dbReference type="EMBL" id="RST96715.1"/>
    </source>
</evidence>
<evidence type="ECO:0000313" key="8">
    <source>
        <dbReference type="Proteomes" id="UP000287239"/>
    </source>
</evidence>
<dbReference type="AlphaFoldDB" id="A0A429ZSR5"/>
<gene>
    <name evidence="6" type="primary">purS</name>
    <name evidence="7" type="ORF">CBF35_05645</name>
</gene>
<keyword evidence="1 6" id="KW-0963">Cytoplasm</keyword>
<dbReference type="InterPro" id="IPR036604">
    <property type="entry name" value="PurS-like_sf"/>
</dbReference>
<keyword evidence="8" id="KW-1185">Reference proteome</keyword>
<reference evidence="7 8" key="1">
    <citation type="submission" date="2017-05" db="EMBL/GenBank/DDBJ databases">
        <title>Vagococcus spp. assemblies.</title>
        <authorList>
            <person name="Gulvik C.A."/>
        </authorList>
    </citation>
    <scope>NUCLEOTIDE SEQUENCE [LARGE SCALE GENOMIC DNA]</scope>
    <source>
        <strain evidence="7 8">NCFB 2777</strain>
    </source>
</reference>
<accession>A0A429ZSR5</accession>
<evidence type="ECO:0000256" key="4">
    <source>
        <dbReference type="ARBA" id="ARBA00022755"/>
    </source>
</evidence>
<dbReference type="InterPro" id="IPR003850">
    <property type="entry name" value="PurS"/>
</dbReference>
<dbReference type="EMBL" id="NGJU01000006">
    <property type="protein sequence ID" value="RST96715.1"/>
    <property type="molecule type" value="Genomic_DNA"/>
</dbReference>
<comment type="pathway">
    <text evidence="6">Purine metabolism; IMP biosynthesis via de novo pathway; 5-amino-1-(5-phospho-D-ribosyl)imidazole from N(2)-formyl-N(1)-(5-phospho-D-ribosyl)glycinamide: step 1/2.</text>
</comment>
<dbReference type="SUPFAM" id="SSF82697">
    <property type="entry name" value="PurS-like"/>
    <property type="match status" value="1"/>
</dbReference>
<dbReference type="Proteomes" id="UP000287239">
    <property type="component" value="Unassembled WGS sequence"/>
</dbReference>
<sequence>MYEVEVFVTYKESILDPQGEAVKKSIHQLEYEEVTDVRIGKYFELSIAKSARPVAEVVEELCQKLFANEVLEAYRFNIKEVN</sequence>
<comment type="caution">
    <text evidence="7">The sequence shown here is derived from an EMBL/GenBank/DDBJ whole genome shotgun (WGS) entry which is preliminary data.</text>
</comment>
<proteinExistence type="inferred from homology"/>
<evidence type="ECO:0000256" key="1">
    <source>
        <dbReference type="ARBA" id="ARBA00022490"/>
    </source>
</evidence>
<protein>
    <recommendedName>
        <fullName evidence="6">Phosphoribosylformylglycinamidine synthase subunit PurS</fullName>
        <shortName evidence="6">FGAM synthase</shortName>
        <ecNumber evidence="6">6.3.5.3</ecNumber>
    </recommendedName>
    <alternativeName>
        <fullName evidence="6">Formylglycinamide ribonucleotide amidotransferase subunit III</fullName>
        <shortName evidence="6">FGAR amidotransferase III</shortName>
        <shortName evidence="6">FGAR-AT III</shortName>
    </alternativeName>
    <alternativeName>
        <fullName evidence="6">Phosphoribosylformylglycinamidine synthase subunit III</fullName>
    </alternativeName>
</protein>
<dbReference type="GO" id="GO:0005737">
    <property type="term" value="C:cytoplasm"/>
    <property type="evidence" value="ECO:0007669"/>
    <property type="project" value="UniProtKB-SubCell"/>
</dbReference>
<dbReference type="Pfam" id="PF02700">
    <property type="entry name" value="PurS"/>
    <property type="match status" value="1"/>
</dbReference>
<keyword evidence="2 6" id="KW-0436">Ligase</keyword>
<dbReference type="HAMAP" id="MF_01926">
    <property type="entry name" value="PurS"/>
    <property type="match status" value="1"/>
</dbReference>
<dbReference type="GO" id="GO:0005524">
    <property type="term" value="F:ATP binding"/>
    <property type="evidence" value="ECO:0007669"/>
    <property type="project" value="UniProtKB-UniRule"/>
</dbReference>
<dbReference type="NCBIfam" id="NF004630">
    <property type="entry name" value="PRK05974.1"/>
    <property type="match status" value="1"/>
</dbReference>
<evidence type="ECO:0000256" key="5">
    <source>
        <dbReference type="ARBA" id="ARBA00022840"/>
    </source>
</evidence>
<name>A0A429ZSR5_9ENTE</name>
<dbReference type="Gene3D" id="3.30.1280.10">
    <property type="entry name" value="Phosphoribosylformylglycinamidine synthase subunit PurS"/>
    <property type="match status" value="1"/>
</dbReference>
<dbReference type="GeneID" id="98567847"/>
<comment type="subcellular location">
    <subcellularLocation>
        <location evidence="6">Cytoplasm</location>
    </subcellularLocation>
</comment>